<accession>A0A138ATX3</accession>
<name>A0A138ATX3_9ACTN</name>
<dbReference type="Proteomes" id="UP000070258">
    <property type="component" value="Unassembled WGS sequence"/>
</dbReference>
<dbReference type="AlphaFoldDB" id="A0A138ATX3"/>
<comment type="caution">
    <text evidence="1">The sequence shown here is derived from an EMBL/GenBank/DDBJ whole genome shotgun (WGS) entry which is preliminary data.</text>
</comment>
<reference evidence="2" key="1">
    <citation type="submission" date="2016-02" db="EMBL/GenBank/DDBJ databases">
        <authorList>
            <person name="Wen L."/>
            <person name="He K."/>
            <person name="Yang H."/>
        </authorList>
    </citation>
    <scope>NUCLEOTIDE SEQUENCE [LARGE SCALE GENOMIC DNA]</scope>
    <source>
        <strain evidence="2">JCM 15929</strain>
    </source>
</reference>
<organism evidence="1 2">
    <name type="scientific">Tsukamurella pseudospumae</name>
    <dbReference type="NCBI Taxonomy" id="239498"/>
    <lineage>
        <taxon>Bacteria</taxon>
        <taxon>Bacillati</taxon>
        <taxon>Actinomycetota</taxon>
        <taxon>Actinomycetes</taxon>
        <taxon>Mycobacteriales</taxon>
        <taxon>Tsukamurellaceae</taxon>
        <taxon>Tsukamurella</taxon>
    </lineage>
</organism>
<dbReference type="RefSeq" id="WP_068570337.1">
    <property type="nucleotide sequence ID" value="NZ_LSRF01000009.1"/>
</dbReference>
<evidence type="ECO:0000313" key="1">
    <source>
        <dbReference type="EMBL" id="KXP13901.1"/>
    </source>
</evidence>
<evidence type="ECO:0000313" key="2">
    <source>
        <dbReference type="Proteomes" id="UP000070258"/>
    </source>
</evidence>
<dbReference type="EMBL" id="LSRF01000009">
    <property type="protein sequence ID" value="KXP13901.1"/>
    <property type="molecule type" value="Genomic_DNA"/>
</dbReference>
<gene>
    <name evidence="1" type="ORF">AXK60_22620</name>
</gene>
<protein>
    <submittedName>
        <fullName evidence="1">Uncharacterized protein</fullName>
    </submittedName>
</protein>
<sequence>MSNNEILTIRLGYRKAGETRVGWVPNMTDDEIWAAGSAWWVLKASRAVECETLLILDPECVVIAVADVLGVRKEFKDASRFEILGDRHEDHEYLGKVVARGKSQNPVAYVTPDQIA</sequence>
<dbReference type="OrthoDB" id="4140166at2"/>
<proteinExistence type="predicted"/>